<evidence type="ECO:0000256" key="5">
    <source>
        <dbReference type="ARBA" id="ARBA00023136"/>
    </source>
</evidence>
<feature type="transmembrane region" description="Helical" evidence="6">
    <location>
        <begin position="32"/>
        <end position="57"/>
    </location>
</feature>
<feature type="transmembrane region" description="Helical" evidence="6">
    <location>
        <begin position="69"/>
        <end position="89"/>
    </location>
</feature>
<evidence type="ECO:0000256" key="3">
    <source>
        <dbReference type="ARBA" id="ARBA00022692"/>
    </source>
</evidence>
<feature type="transmembrane region" description="Helical" evidence="6">
    <location>
        <begin position="109"/>
        <end position="127"/>
    </location>
</feature>
<evidence type="ECO:0000313" key="8">
    <source>
        <dbReference type="Ensembl" id="ENSSAUP00010031502.1"/>
    </source>
</evidence>
<dbReference type="InParanoid" id="A0A671W0L0"/>
<dbReference type="OMA" id="IQPAFVI"/>
<feature type="chain" id="PRO_5025555312" evidence="7">
    <location>
        <begin position="17"/>
        <end position="273"/>
    </location>
</feature>
<keyword evidence="3 6" id="KW-0812">Transmembrane</keyword>
<reference evidence="8" key="3">
    <citation type="submission" date="2025-09" db="UniProtKB">
        <authorList>
            <consortium name="Ensembl"/>
        </authorList>
    </citation>
    <scope>IDENTIFICATION</scope>
</reference>
<dbReference type="GO" id="GO:0015095">
    <property type="term" value="F:magnesium ion transmembrane transporter activity"/>
    <property type="evidence" value="ECO:0007669"/>
    <property type="project" value="InterPro"/>
</dbReference>
<evidence type="ECO:0000256" key="6">
    <source>
        <dbReference type="SAM" id="Phobius"/>
    </source>
</evidence>
<dbReference type="GO" id="GO:0016020">
    <property type="term" value="C:membrane"/>
    <property type="evidence" value="ECO:0007669"/>
    <property type="project" value="UniProtKB-SubCell"/>
</dbReference>
<comment type="subcellular location">
    <subcellularLocation>
        <location evidence="1">Membrane</location>
        <topology evidence="1">Multi-pass membrane protein</topology>
    </subcellularLocation>
</comment>
<accession>A0A671W0L0</accession>
<dbReference type="Ensembl" id="ENSSAUT00010033204.1">
    <property type="protein sequence ID" value="ENSSAUP00010031502.1"/>
    <property type="gene ID" value="ENSSAUG00010013441.1"/>
</dbReference>
<dbReference type="Proteomes" id="UP000472265">
    <property type="component" value="Chromosome 1"/>
</dbReference>
<comment type="similarity">
    <text evidence="2">Belongs to the NIPA family.</text>
</comment>
<dbReference type="PANTHER" id="PTHR12570:SF7">
    <property type="entry name" value="MAGNESIUM TRANSPORTER NIPA4"/>
    <property type="match status" value="1"/>
</dbReference>
<dbReference type="GeneTree" id="ENSGT00940000159087"/>
<dbReference type="Pfam" id="PF05653">
    <property type="entry name" value="Mg_trans_NIPA"/>
    <property type="match status" value="1"/>
</dbReference>
<reference evidence="8" key="1">
    <citation type="submission" date="2021-04" db="EMBL/GenBank/DDBJ databases">
        <authorList>
            <consortium name="Wellcome Sanger Institute Data Sharing"/>
        </authorList>
    </citation>
    <scope>NUCLEOTIDE SEQUENCE [LARGE SCALE GENOMIC DNA]</scope>
</reference>
<dbReference type="InterPro" id="IPR037185">
    <property type="entry name" value="EmrE-like"/>
</dbReference>
<dbReference type="AlphaFoldDB" id="A0A671W0L0"/>
<keyword evidence="5 6" id="KW-0472">Membrane</keyword>
<dbReference type="InterPro" id="IPR008521">
    <property type="entry name" value="Mg_trans_NIPA"/>
</dbReference>
<evidence type="ECO:0000256" key="4">
    <source>
        <dbReference type="ARBA" id="ARBA00022989"/>
    </source>
</evidence>
<evidence type="ECO:0000256" key="2">
    <source>
        <dbReference type="ARBA" id="ARBA00007230"/>
    </source>
</evidence>
<evidence type="ECO:0000256" key="7">
    <source>
        <dbReference type="SAM" id="SignalP"/>
    </source>
</evidence>
<evidence type="ECO:0000313" key="9">
    <source>
        <dbReference type="Proteomes" id="UP000472265"/>
    </source>
</evidence>
<keyword evidence="7" id="KW-0732">Signal</keyword>
<feature type="transmembrane region" description="Helical" evidence="6">
    <location>
        <begin position="213"/>
        <end position="230"/>
    </location>
</feature>
<protein>
    <submittedName>
        <fullName evidence="8">NIPA like domain containing 4</fullName>
    </submittedName>
</protein>
<keyword evidence="9" id="KW-1185">Reference proteome</keyword>
<feature type="transmembrane region" description="Helical" evidence="6">
    <location>
        <begin position="242"/>
        <end position="261"/>
    </location>
</feature>
<feature type="transmembrane region" description="Helical" evidence="6">
    <location>
        <begin position="136"/>
        <end position="154"/>
    </location>
</feature>
<name>A0A671W0L0_SPAAU</name>
<organism evidence="8 9">
    <name type="scientific">Sparus aurata</name>
    <name type="common">Gilthead sea bream</name>
    <dbReference type="NCBI Taxonomy" id="8175"/>
    <lineage>
        <taxon>Eukaryota</taxon>
        <taxon>Metazoa</taxon>
        <taxon>Chordata</taxon>
        <taxon>Craniata</taxon>
        <taxon>Vertebrata</taxon>
        <taxon>Euteleostomi</taxon>
        <taxon>Actinopterygii</taxon>
        <taxon>Neopterygii</taxon>
        <taxon>Teleostei</taxon>
        <taxon>Neoteleostei</taxon>
        <taxon>Acanthomorphata</taxon>
        <taxon>Eupercaria</taxon>
        <taxon>Spariformes</taxon>
        <taxon>Sparidae</taxon>
        <taxon>Sparus</taxon>
    </lineage>
</organism>
<reference evidence="8" key="2">
    <citation type="submission" date="2025-08" db="UniProtKB">
        <authorList>
            <consortium name="Ensembl"/>
        </authorList>
    </citation>
    <scope>IDENTIFICATION</scope>
</reference>
<feature type="signal peptide" evidence="7">
    <location>
        <begin position="1"/>
        <end position="16"/>
    </location>
</feature>
<feature type="transmembrane region" description="Helical" evidence="6">
    <location>
        <begin position="174"/>
        <end position="192"/>
    </location>
</feature>
<dbReference type="PANTHER" id="PTHR12570">
    <property type="match status" value="1"/>
</dbReference>
<dbReference type="SUPFAM" id="SSF103481">
    <property type="entry name" value="Multidrug resistance efflux transporter EmrE"/>
    <property type="match status" value="1"/>
</dbReference>
<keyword evidence="4 6" id="KW-1133">Transmembrane helix</keyword>
<proteinExistence type="inferred from homology"/>
<gene>
    <name evidence="8" type="primary">NIPAL4</name>
</gene>
<evidence type="ECO:0000256" key="1">
    <source>
        <dbReference type="ARBA" id="ARBA00004141"/>
    </source>
</evidence>
<sequence length="273" mass="29299">MLSAVTCCFHFNVVHSALFSVSAVGAGEACNFAAYMFAPATLVTPLGALSVLISAVLSSHLLGEVLNVVGKLGCFLCVLGSILLVIHAPQEQEVTSLRDMTNKLLEPGFLVYMSFVLVLCAVLVLYFSPRFGPSNILVYISICSLLGAFTVSSVKGLAIAINTVMYDISVLANPLTWILLLTLIVSIVTQVSRKIILLPFSGHLQHPAGLPHLYYVLFTSVVLSTSIILFQEWRSMKPVDVVTTLGAFLVIVVGVAMLHLFKELQVGGPSPPH</sequence>